<dbReference type="AlphaFoldDB" id="A0A4S4KHP4"/>
<accession>A0A4S4KHP4</accession>
<sequence length="641" mass="71983">MSSLAKIQDFDIDENLGRCRICPGAKGTKMSNLRAHEKQPRHQGLSNVYAAQAARAKAQSPPAHDIDELDKVATEEQLEWDYWEHQIIDSSFNDGETAPPDPKLKFMESVLATLRHSAQNGENLAGKDLLNEHVVALEEAMQGLNIIEAALWPHDEAPLPEDGDEVEAEFEDALLSHTPSPQEIAETFFGARNTTDDAYFPYPNTAMMKTDILFSSPWLRFSRAQREAVLAWGRDLGAKNVPSLYALEKFQAASLQAVGKPTVKIEAASGNILYMNDPAELLKKELTPNKIKEVWQAEKWLYEVPDELLTPMIRLQNKDFYVQELVYCENEKWFIPERFFEYEGLKYAVGHAVTTSLGGLIVADSRSTANCSIFINNWPEIEQSNFGRTIFASSSAEYAKRMPNPDREVAQGLEWECPPLVLFIDDVSGNSTKQWNVHYSCYMSHGGLPRSEIEKERNIQFVSTSPHASPMEILQAPAQPRVVKETREAILRQLILATHASTEKPVKEAMTASGVKDSFAISIINDLIAAGKVLRKSTPTRKALSAEVVNQLLTEEIKKYKDSPVMNPLLEMPGFDVHKDTPVEPVHTHLLGIVKYFWGQTMWVLEKNKHLPMFQSCLNSVNQDGLNVPNILHWISVGIFG</sequence>
<protein>
    <submittedName>
        <fullName evidence="1">Uncharacterized protein</fullName>
    </submittedName>
</protein>
<dbReference type="PANTHER" id="PTHR31912:SF34">
    <property type="entry name" value="NOTOCHORD-RELATED PROTEIN"/>
    <property type="match status" value="1"/>
</dbReference>
<reference evidence="1 2" key="1">
    <citation type="submission" date="2019-02" db="EMBL/GenBank/DDBJ databases">
        <title>Genome sequencing of the rare red list fungi Phlebia centrifuga.</title>
        <authorList>
            <person name="Buettner E."/>
            <person name="Kellner H."/>
        </authorList>
    </citation>
    <scope>NUCLEOTIDE SEQUENCE [LARGE SCALE GENOMIC DNA]</scope>
    <source>
        <strain evidence="1 2">DSM 108282</strain>
    </source>
</reference>
<dbReference type="EMBL" id="SGPJ01000265">
    <property type="protein sequence ID" value="THG96059.1"/>
    <property type="molecule type" value="Genomic_DNA"/>
</dbReference>
<dbReference type="Proteomes" id="UP000309038">
    <property type="component" value="Unassembled WGS sequence"/>
</dbReference>
<proteinExistence type="predicted"/>
<dbReference type="PANTHER" id="PTHR31912">
    <property type="entry name" value="IP13529P"/>
    <property type="match status" value="1"/>
</dbReference>
<keyword evidence="2" id="KW-1185">Reference proteome</keyword>
<gene>
    <name evidence="1" type="ORF">EW026_g5701</name>
</gene>
<organism evidence="1 2">
    <name type="scientific">Hermanssonia centrifuga</name>
    <dbReference type="NCBI Taxonomy" id="98765"/>
    <lineage>
        <taxon>Eukaryota</taxon>
        <taxon>Fungi</taxon>
        <taxon>Dikarya</taxon>
        <taxon>Basidiomycota</taxon>
        <taxon>Agaricomycotina</taxon>
        <taxon>Agaricomycetes</taxon>
        <taxon>Polyporales</taxon>
        <taxon>Meruliaceae</taxon>
        <taxon>Hermanssonia</taxon>
    </lineage>
</organism>
<name>A0A4S4KHP4_9APHY</name>
<comment type="caution">
    <text evidence="1">The sequence shown here is derived from an EMBL/GenBank/DDBJ whole genome shotgun (WGS) entry which is preliminary data.</text>
</comment>
<evidence type="ECO:0000313" key="1">
    <source>
        <dbReference type="EMBL" id="THG96059.1"/>
    </source>
</evidence>
<evidence type="ECO:0000313" key="2">
    <source>
        <dbReference type="Proteomes" id="UP000309038"/>
    </source>
</evidence>